<accession>A0A7Z7N7E6</accession>
<dbReference type="Pfam" id="PF12079">
    <property type="entry name" value="DUF3558"/>
    <property type="match status" value="1"/>
</dbReference>
<dbReference type="AlphaFoldDB" id="A0A7Z7N7E6"/>
<name>A0A7Z7N7E6_9MYCO</name>
<evidence type="ECO:0000256" key="2">
    <source>
        <dbReference type="SAM" id="SignalP"/>
    </source>
</evidence>
<organism evidence="3 4">
    <name type="scientific">Mycobacterium simulans</name>
    <dbReference type="NCBI Taxonomy" id="627089"/>
    <lineage>
        <taxon>Bacteria</taxon>
        <taxon>Bacillati</taxon>
        <taxon>Actinomycetota</taxon>
        <taxon>Actinomycetes</taxon>
        <taxon>Mycobacteriales</taxon>
        <taxon>Mycobacteriaceae</taxon>
        <taxon>Mycobacterium</taxon>
    </lineage>
</organism>
<dbReference type="Proteomes" id="UP000554965">
    <property type="component" value="Unassembled WGS sequence"/>
</dbReference>
<feature type="region of interest" description="Disordered" evidence="1">
    <location>
        <begin position="25"/>
        <end position="50"/>
    </location>
</feature>
<feature type="chain" id="PRO_5039158206" evidence="2">
    <location>
        <begin position="25"/>
        <end position="184"/>
    </location>
</feature>
<dbReference type="RefSeq" id="WP_186241025.1">
    <property type="nucleotide sequence ID" value="NZ_OCTY01000002.1"/>
</dbReference>
<reference evidence="3 4" key="1">
    <citation type="submission" date="2017-10" db="EMBL/GenBank/DDBJ databases">
        <authorList>
            <consortium name="Urmite Genomes"/>
        </authorList>
    </citation>
    <scope>NUCLEOTIDE SEQUENCE [LARGE SCALE GENOMIC DNA]</scope>
    <source>
        <strain evidence="3 4">FB-527</strain>
    </source>
</reference>
<evidence type="ECO:0000313" key="4">
    <source>
        <dbReference type="Proteomes" id="UP000554965"/>
    </source>
</evidence>
<dbReference type="InterPro" id="IPR024520">
    <property type="entry name" value="DUF3558"/>
</dbReference>
<keyword evidence="4" id="KW-1185">Reference proteome</keyword>
<keyword evidence="2" id="KW-0732">Signal</keyword>
<evidence type="ECO:0000256" key="1">
    <source>
        <dbReference type="SAM" id="MobiDB-lite"/>
    </source>
</evidence>
<feature type="signal peptide" evidence="2">
    <location>
        <begin position="1"/>
        <end position="24"/>
    </location>
</feature>
<evidence type="ECO:0000313" key="3">
    <source>
        <dbReference type="EMBL" id="SOJ52614.1"/>
    </source>
</evidence>
<dbReference type="EMBL" id="OCTY01000002">
    <property type="protein sequence ID" value="SOJ52614.1"/>
    <property type="molecule type" value="Genomic_DNA"/>
</dbReference>
<proteinExistence type="predicted"/>
<sequence>MSRRLLRRLLVLAVAATLPAGCWGGSPGSRSQPIQPPPSSAAPSGSHGPFFPECGGVSDKTVSQLTGVSGLVVTARNSVGCQWLVAGAIIGPWISFSWFRGSPIGRERKNEERMRSTVTDINLDGHDGFVAVASDPRLGNRLCDVAIRYEADFFEWSIQFTRRPDRNLCDVAIDLSRRSIAAAK</sequence>
<keyword evidence="3" id="KW-0449">Lipoprotein</keyword>
<gene>
    <name evidence="3" type="primary">lprB_1</name>
    <name evidence="3" type="ORF">MSIMFB_00127</name>
</gene>
<comment type="caution">
    <text evidence="3">The sequence shown here is derived from an EMBL/GenBank/DDBJ whole genome shotgun (WGS) entry which is preliminary data.</text>
</comment>
<protein>
    <submittedName>
        <fullName evidence="3">Lipoprotein LprB</fullName>
    </submittedName>
</protein>